<evidence type="ECO:0000313" key="3">
    <source>
        <dbReference type="Proteomes" id="UP000189911"/>
    </source>
</evidence>
<dbReference type="PANTHER" id="PTHR15020">
    <property type="entry name" value="FLAVIN REDUCTASE-RELATED"/>
    <property type="match status" value="1"/>
</dbReference>
<dbReference type="Proteomes" id="UP000189911">
    <property type="component" value="Chromosome F"/>
</dbReference>
<sequence length="222" mass="24590">MKVAILGAHGRVGQILCKLLKKSRGFEPLAIVRELDQKAYFEQELGVDADVIDIENSSVDQIGAVLKDCDAVVWTAGAGGKGIERIFTVDLDGSMKTIEACQKFQVDRFVMISAINAENREAWWPTALRNYYIAKRTADYVLRTSGLQYTILQPGSLSSESGTGQLCPLDAIKDKKANHYSIEREDVAQFIKLALENPELTLHKSIPLANGDLKMQDFLSQI</sequence>
<dbReference type="PANTHER" id="PTHR15020:SF50">
    <property type="entry name" value="UPF0659 PROTEIN YMR090W"/>
    <property type="match status" value="1"/>
</dbReference>
<dbReference type="EMBL" id="LT598452">
    <property type="protein sequence ID" value="SCV02338.1"/>
    <property type="molecule type" value="Genomic_DNA"/>
</dbReference>
<gene>
    <name evidence="2" type="ORF">LANO_0F16952G</name>
</gene>
<keyword evidence="3" id="KW-1185">Reference proteome</keyword>
<evidence type="ECO:0000259" key="1">
    <source>
        <dbReference type="Pfam" id="PF13460"/>
    </source>
</evidence>
<dbReference type="Pfam" id="PF13460">
    <property type="entry name" value="NAD_binding_10"/>
    <property type="match status" value="1"/>
</dbReference>
<dbReference type="OrthoDB" id="10254604at2759"/>
<feature type="domain" description="NAD(P)-binding" evidence="1">
    <location>
        <begin position="7"/>
        <end position="198"/>
    </location>
</feature>
<proteinExistence type="predicted"/>
<dbReference type="SUPFAM" id="SSF51735">
    <property type="entry name" value="NAD(P)-binding Rossmann-fold domains"/>
    <property type="match status" value="1"/>
</dbReference>
<protein>
    <submittedName>
        <fullName evidence="2">LANO_0F16952g1_1</fullName>
    </submittedName>
</protein>
<reference evidence="3" key="1">
    <citation type="submission" date="2016-03" db="EMBL/GenBank/DDBJ databases">
        <authorList>
            <person name="Devillers Hugo."/>
        </authorList>
    </citation>
    <scope>NUCLEOTIDE SEQUENCE [LARGE SCALE GENOMIC DNA]</scope>
</reference>
<organism evidence="2 3">
    <name type="scientific">Lachancea nothofagi CBS 11611</name>
    <dbReference type="NCBI Taxonomy" id="1266666"/>
    <lineage>
        <taxon>Eukaryota</taxon>
        <taxon>Fungi</taxon>
        <taxon>Dikarya</taxon>
        <taxon>Ascomycota</taxon>
        <taxon>Saccharomycotina</taxon>
        <taxon>Saccharomycetes</taxon>
        <taxon>Saccharomycetales</taxon>
        <taxon>Saccharomycetaceae</taxon>
        <taxon>Lachancea</taxon>
    </lineage>
</organism>
<accession>A0A1G4KCX4</accession>
<dbReference type="AlphaFoldDB" id="A0A1G4KCX4"/>
<evidence type="ECO:0000313" key="2">
    <source>
        <dbReference type="EMBL" id="SCV02338.1"/>
    </source>
</evidence>
<dbReference type="CDD" id="cd05243">
    <property type="entry name" value="SDR_a5"/>
    <property type="match status" value="1"/>
</dbReference>
<dbReference type="InterPro" id="IPR016040">
    <property type="entry name" value="NAD(P)-bd_dom"/>
</dbReference>
<dbReference type="InterPro" id="IPR036291">
    <property type="entry name" value="NAD(P)-bd_dom_sf"/>
</dbReference>
<name>A0A1G4KCX4_9SACH</name>
<dbReference type="Gene3D" id="3.40.50.720">
    <property type="entry name" value="NAD(P)-binding Rossmann-like Domain"/>
    <property type="match status" value="1"/>
</dbReference>